<dbReference type="EMBL" id="AMCI01000185">
    <property type="protein sequence ID" value="EJX10438.1"/>
    <property type="molecule type" value="Genomic_DNA"/>
</dbReference>
<dbReference type="Pfam" id="PF21543">
    <property type="entry name" value="CvfB_2nd"/>
    <property type="match status" value="1"/>
</dbReference>
<dbReference type="Pfam" id="PF17783">
    <property type="entry name" value="WHD_CvfB"/>
    <property type="match status" value="1"/>
</dbReference>
<name>J9H396_9ZZZZ</name>
<dbReference type="GO" id="GO:0003676">
    <property type="term" value="F:nucleic acid binding"/>
    <property type="evidence" value="ECO:0007669"/>
    <property type="project" value="InterPro"/>
</dbReference>
<proteinExistence type="predicted"/>
<organism evidence="2">
    <name type="scientific">gut metagenome</name>
    <dbReference type="NCBI Taxonomy" id="749906"/>
    <lineage>
        <taxon>unclassified sequences</taxon>
        <taxon>metagenomes</taxon>
        <taxon>organismal metagenomes</taxon>
    </lineage>
</organism>
<dbReference type="PANTHER" id="PTHR37296:SF1">
    <property type="entry name" value="CONSERVED VIRULENCE FACTOR B"/>
    <property type="match status" value="1"/>
</dbReference>
<gene>
    <name evidence="2" type="ORF">EVA_01271</name>
</gene>
<dbReference type="Pfam" id="PF13509">
    <property type="entry name" value="S1_2"/>
    <property type="match status" value="2"/>
</dbReference>
<dbReference type="PIRSF" id="PIRSF012524">
    <property type="entry name" value="YitL_S1"/>
    <property type="match status" value="1"/>
</dbReference>
<dbReference type="InterPro" id="IPR048587">
    <property type="entry name" value="CvfB_S1_3rd"/>
</dbReference>
<comment type="caution">
    <text evidence="2">The sequence shown here is derived from an EMBL/GenBank/DDBJ whole genome shotgun (WGS) entry which is preliminary data.</text>
</comment>
<dbReference type="InterPro" id="IPR003029">
    <property type="entry name" value="S1_domain"/>
</dbReference>
<protein>
    <submittedName>
        <fullName evidence="2">RNA binding S1 domain protein</fullName>
    </submittedName>
</protein>
<dbReference type="InterPro" id="IPR036388">
    <property type="entry name" value="WH-like_DNA-bd_sf"/>
</dbReference>
<reference evidence="2" key="1">
    <citation type="journal article" date="2012" name="PLoS ONE">
        <title>Gene sets for utilization of primary and secondary nutrition supplies in the distal gut of endangered iberian lynx.</title>
        <authorList>
            <person name="Alcaide M."/>
            <person name="Messina E."/>
            <person name="Richter M."/>
            <person name="Bargiela R."/>
            <person name="Peplies J."/>
            <person name="Huws S.A."/>
            <person name="Newbold C.J."/>
            <person name="Golyshin P.N."/>
            <person name="Simon M.A."/>
            <person name="Lopez G."/>
            <person name="Yakimov M.M."/>
            <person name="Ferrer M."/>
        </authorList>
    </citation>
    <scope>NUCLEOTIDE SEQUENCE</scope>
</reference>
<dbReference type="AlphaFoldDB" id="J9H396"/>
<dbReference type="InterPro" id="IPR040764">
    <property type="entry name" value="CvfB_WH"/>
</dbReference>
<dbReference type="SMART" id="SM00316">
    <property type="entry name" value="S1"/>
    <property type="match status" value="1"/>
</dbReference>
<sequence length="267" mass="30517">MNRFSEHGAYLDGGSVGEILMPNAYVERGVRVNDKVTVFVYLDQEECLVGTTEQPLARVGQFAFLKVAWVNEYGAFLDWGLMKDLFVPFREQKMRMEIGRSYIVYIYIDEETRRIVGTAKVEKWLQPAPVKDYHRGREVELLVQQKTDLGFKVIVDNAYRGLIYNDQIFEEPHTGDRLTGCVVNVRPDGRLDISMQRLGKSRFRDFADVLLEELEKEGGSLPFTDKSSAEAIADRFGVSKKTFKRAVGNLYKARQIVLSEEGITLVK</sequence>
<dbReference type="InterPro" id="IPR014464">
    <property type="entry name" value="CvfB_fam"/>
</dbReference>
<dbReference type="InterPro" id="IPR012340">
    <property type="entry name" value="NA-bd_OB-fold"/>
</dbReference>
<dbReference type="InterPro" id="IPR039566">
    <property type="entry name" value="CvfB_S1_st"/>
</dbReference>
<feature type="domain" description="S1 motif" evidence="1">
    <location>
        <begin position="134"/>
        <end position="196"/>
    </location>
</feature>
<evidence type="ECO:0000313" key="2">
    <source>
        <dbReference type="EMBL" id="EJX10438.1"/>
    </source>
</evidence>
<dbReference type="PANTHER" id="PTHR37296">
    <property type="entry name" value="CONSERVED VIRULENCE FACTOR B"/>
    <property type="match status" value="1"/>
</dbReference>
<dbReference type="Gene3D" id="2.40.50.140">
    <property type="entry name" value="Nucleic acid-binding proteins"/>
    <property type="match status" value="2"/>
</dbReference>
<dbReference type="Gene3D" id="1.10.10.10">
    <property type="entry name" value="Winged helix-like DNA-binding domain superfamily/Winged helix DNA-binding domain"/>
    <property type="match status" value="1"/>
</dbReference>
<evidence type="ECO:0000259" key="1">
    <source>
        <dbReference type="SMART" id="SM00316"/>
    </source>
</evidence>
<accession>J9H396</accession>